<dbReference type="AlphaFoldDB" id="A0A947CYR8"/>
<dbReference type="EC" id="3.4.24.-" evidence="14"/>
<keyword evidence="8 12" id="KW-1133">Transmembrane helix</keyword>
<dbReference type="GO" id="GO:0006508">
    <property type="term" value="P:proteolysis"/>
    <property type="evidence" value="ECO:0007669"/>
    <property type="project" value="UniProtKB-KW"/>
</dbReference>
<feature type="transmembrane region" description="Helical" evidence="12">
    <location>
        <begin position="197"/>
        <end position="215"/>
    </location>
</feature>
<dbReference type="PANTHER" id="PTHR43221">
    <property type="entry name" value="PROTEASE HTPX"/>
    <property type="match status" value="1"/>
</dbReference>
<dbReference type="GO" id="GO:0005886">
    <property type="term" value="C:plasma membrane"/>
    <property type="evidence" value="ECO:0007669"/>
    <property type="project" value="UniProtKB-SubCell"/>
</dbReference>
<evidence type="ECO:0000313" key="14">
    <source>
        <dbReference type="EMBL" id="MBT9283639.1"/>
    </source>
</evidence>
<dbReference type="InterPro" id="IPR001915">
    <property type="entry name" value="Peptidase_M48"/>
</dbReference>
<evidence type="ECO:0000256" key="3">
    <source>
        <dbReference type="ARBA" id="ARBA00022670"/>
    </source>
</evidence>
<dbReference type="Pfam" id="PF01435">
    <property type="entry name" value="Peptidase_M48"/>
    <property type="match status" value="1"/>
</dbReference>
<keyword evidence="9 11" id="KW-0482">Metalloprotease</keyword>
<dbReference type="GO" id="GO:0004222">
    <property type="term" value="F:metalloendopeptidase activity"/>
    <property type="evidence" value="ECO:0007669"/>
    <property type="project" value="InterPro"/>
</dbReference>
<feature type="transmembrane region" description="Helical" evidence="12">
    <location>
        <begin position="154"/>
        <end position="177"/>
    </location>
</feature>
<evidence type="ECO:0000256" key="11">
    <source>
        <dbReference type="RuleBase" id="RU003983"/>
    </source>
</evidence>
<evidence type="ECO:0000256" key="10">
    <source>
        <dbReference type="ARBA" id="ARBA00023136"/>
    </source>
</evidence>
<gene>
    <name evidence="14" type="ORF">KM312_13555</name>
</gene>
<keyword evidence="5" id="KW-0479">Metal-binding</keyword>
<dbReference type="Gene3D" id="3.30.2010.10">
    <property type="entry name" value="Metalloproteases ('zincins'), catalytic domain"/>
    <property type="match status" value="1"/>
</dbReference>
<evidence type="ECO:0000256" key="7">
    <source>
        <dbReference type="ARBA" id="ARBA00022833"/>
    </source>
</evidence>
<comment type="similarity">
    <text evidence="11">Belongs to the peptidase M48 family.</text>
</comment>
<proteinExistence type="inferred from homology"/>
<accession>A0A947CYR8</accession>
<dbReference type="InterPro" id="IPR050083">
    <property type="entry name" value="HtpX_protease"/>
</dbReference>
<evidence type="ECO:0000256" key="9">
    <source>
        <dbReference type="ARBA" id="ARBA00023049"/>
    </source>
</evidence>
<comment type="subcellular location">
    <subcellularLocation>
        <location evidence="1">Cell membrane</location>
        <topology evidence="1">Multi-pass membrane protein</topology>
    </subcellularLocation>
</comment>
<evidence type="ECO:0000256" key="1">
    <source>
        <dbReference type="ARBA" id="ARBA00004651"/>
    </source>
</evidence>
<keyword evidence="6 11" id="KW-0378">Hydrolase</keyword>
<dbReference type="PANTHER" id="PTHR43221:SF1">
    <property type="entry name" value="PROTEASE HTPX"/>
    <property type="match status" value="1"/>
</dbReference>
<feature type="transmembrane region" description="Helical" evidence="12">
    <location>
        <begin position="40"/>
        <end position="60"/>
    </location>
</feature>
<keyword evidence="7 11" id="KW-0862">Zinc</keyword>
<dbReference type="GO" id="GO:0046872">
    <property type="term" value="F:metal ion binding"/>
    <property type="evidence" value="ECO:0007669"/>
    <property type="project" value="UniProtKB-KW"/>
</dbReference>
<evidence type="ECO:0000256" key="8">
    <source>
        <dbReference type="ARBA" id="ARBA00022989"/>
    </source>
</evidence>
<evidence type="ECO:0000256" key="2">
    <source>
        <dbReference type="ARBA" id="ARBA00022475"/>
    </source>
</evidence>
<organism evidence="14 15">
    <name type="scientific">Hydrogenibacillus schlegelii</name>
    <name type="common">Bacillus schlegelii</name>
    <dbReference type="NCBI Taxonomy" id="1484"/>
    <lineage>
        <taxon>Bacteria</taxon>
        <taxon>Bacillati</taxon>
        <taxon>Bacillota</taxon>
        <taxon>Bacilli</taxon>
        <taxon>Bacillales</taxon>
        <taxon>Bacillales Family X. Incertae Sedis</taxon>
        <taxon>Hydrogenibacillus</taxon>
    </lineage>
</organism>
<name>A0A947CYR8_HYDSH</name>
<evidence type="ECO:0000256" key="5">
    <source>
        <dbReference type="ARBA" id="ARBA00022723"/>
    </source>
</evidence>
<evidence type="ECO:0000256" key="4">
    <source>
        <dbReference type="ARBA" id="ARBA00022692"/>
    </source>
</evidence>
<keyword evidence="10 12" id="KW-0472">Membrane</keyword>
<keyword evidence="4 12" id="KW-0812">Transmembrane</keyword>
<keyword evidence="2" id="KW-1003">Cell membrane</keyword>
<comment type="cofactor">
    <cofactor evidence="11">
        <name>Zn(2+)</name>
        <dbReference type="ChEBI" id="CHEBI:29105"/>
    </cofactor>
    <text evidence="11">Binds 1 zinc ion per subunit.</text>
</comment>
<dbReference type="EMBL" id="JAHHQF010000114">
    <property type="protein sequence ID" value="MBT9283639.1"/>
    <property type="molecule type" value="Genomic_DNA"/>
</dbReference>
<comment type="caution">
    <text evidence="14">The sequence shown here is derived from an EMBL/GenBank/DDBJ whole genome shotgun (WGS) entry which is preliminary data.</text>
</comment>
<dbReference type="Proteomes" id="UP000748108">
    <property type="component" value="Unassembled WGS sequence"/>
</dbReference>
<protein>
    <submittedName>
        <fullName evidence="14">M48 family metalloprotease</fullName>
        <ecNumber evidence="14">3.4.24.-</ecNumber>
    </submittedName>
</protein>
<evidence type="ECO:0000259" key="13">
    <source>
        <dbReference type="Pfam" id="PF01435"/>
    </source>
</evidence>
<feature type="domain" description="Peptidase M48" evidence="13">
    <location>
        <begin position="76"/>
        <end position="250"/>
    </location>
</feature>
<evidence type="ECO:0000256" key="6">
    <source>
        <dbReference type="ARBA" id="ARBA00022801"/>
    </source>
</evidence>
<evidence type="ECO:0000313" key="15">
    <source>
        <dbReference type="Proteomes" id="UP000748108"/>
    </source>
</evidence>
<sequence>MLYEALRQNRRRTAALFVVFVALVAATGWAAGTLFGDVRAGLAGALLFAAVYLPLTYFTASAQVLALTGAREVTEAEAPELHHVVEEVALAARLPKPKVYVVDDEAPNAFAVGFAPDRGAVAFTTGLLRIMDREALEGVAAHEIAHLHNGDSRLMTLAVALVGVIVLLADIGGRLLWFGAGERERRRRSDRGGPEALLLLLALLVLFLAPLAAQLTRFALSRNREFYADAQAVNFTRNPRGLIKALTRLKEAPAKVARATEATADLYFVNPFGDVERWYHRSQLRLSELCHPSCSCNYQRRPD</sequence>
<reference evidence="14" key="1">
    <citation type="journal article" date="2021" name="Microbiology">
        <title>Metagenomic Analysis of the Microbial Community in the Underground Coal Fire Area (Kemerovo Region, Russia) Revealed Predominance of Thermophilic Members of the Phyla Deinococcus-thermus, Aquificae, and Firmicutes.</title>
        <authorList>
            <person name="Kadnikov V."/>
            <person name="Mardanov A.V."/>
            <person name="Beletsky A.V."/>
            <person name="Karnachuk O.V."/>
            <person name="Ravin N.V."/>
        </authorList>
    </citation>
    <scope>NUCLEOTIDE SEQUENCE</scope>
    <source>
        <strain evidence="14">RBS10-49</strain>
    </source>
</reference>
<evidence type="ECO:0000256" key="12">
    <source>
        <dbReference type="SAM" id="Phobius"/>
    </source>
</evidence>
<keyword evidence="3 11" id="KW-0645">Protease</keyword>